<comment type="caution">
    <text evidence="2">The sequence shown here is derived from an EMBL/GenBank/DDBJ whole genome shotgun (WGS) entry which is preliminary data.</text>
</comment>
<dbReference type="Proteomes" id="UP001230005">
    <property type="component" value="Unassembled WGS sequence"/>
</dbReference>
<reference evidence="2 3" key="1">
    <citation type="submission" date="2023-07" db="EMBL/GenBank/DDBJ databases">
        <title>Genomic Encyclopedia of Type Strains, Phase IV (KMG-IV): sequencing the most valuable type-strain genomes for metagenomic binning, comparative biology and taxonomic classification.</title>
        <authorList>
            <person name="Goeker M."/>
        </authorList>
    </citation>
    <scope>NUCLEOTIDE SEQUENCE [LARGE SCALE GENOMIC DNA]</scope>
    <source>
        <strain evidence="2 3">DSM 9768</strain>
    </source>
</reference>
<feature type="compositionally biased region" description="Basic and acidic residues" evidence="1">
    <location>
        <begin position="80"/>
        <end position="94"/>
    </location>
</feature>
<name>A0ABT9ZZF5_9BACI</name>
<dbReference type="EMBL" id="JAUSUG010000014">
    <property type="protein sequence ID" value="MDQ0256091.1"/>
    <property type="molecule type" value="Genomic_DNA"/>
</dbReference>
<evidence type="ECO:0000313" key="3">
    <source>
        <dbReference type="Proteomes" id="UP001230005"/>
    </source>
</evidence>
<keyword evidence="3" id="KW-1185">Reference proteome</keyword>
<proteinExistence type="predicted"/>
<feature type="compositionally biased region" description="Basic residues" evidence="1">
    <location>
        <begin position="106"/>
        <end position="115"/>
    </location>
</feature>
<protein>
    <recommendedName>
        <fullName evidence="4">Spore coat protein</fullName>
    </recommendedName>
</protein>
<feature type="region of interest" description="Disordered" evidence="1">
    <location>
        <begin position="54"/>
        <end position="115"/>
    </location>
</feature>
<evidence type="ECO:0000256" key="1">
    <source>
        <dbReference type="SAM" id="MobiDB-lite"/>
    </source>
</evidence>
<feature type="compositionally biased region" description="Basic and acidic residues" evidence="1">
    <location>
        <begin position="54"/>
        <end position="71"/>
    </location>
</feature>
<gene>
    <name evidence="2" type="ORF">J2S74_003490</name>
</gene>
<accession>A0ABT9ZZF5</accession>
<evidence type="ECO:0000313" key="2">
    <source>
        <dbReference type="EMBL" id="MDQ0256091.1"/>
    </source>
</evidence>
<sequence>MKDQNKLMDLYLDRLFKKYNISPDKVNLTPDQKVKVKSIVENIQKDVQKFLENTEKKITEHDMPKKQKGVEGNEPLNLEHLSDEENSLAHRKPEPPTTKPKVYLQGKKRKRKKRR</sequence>
<dbReference type="RefSeq" id="WP_307327683.1">
    <property type="nucleotide sequence ID" value="NZ_JAUSUG010000014.1"/>
</dbReference>
<organism evidence="2 3">
    <name type="scientific">Evansella vedderi</name>
    <dbReference type="NCBI Taxonomy" id="38282"/>
    <lineage>
        <taxon>Bacteria</taxon>
        <taxon>Bacillati</taxon>
        <taxon>Bacillota</taxon>
        <taxon>Bacilli</taxon>
        <taxon>Bacillales</taxon>
        <taxon>Bacillaceae</taxon>
        <taxon>Evansella</taxon>
    </lineage>
</organism>
<evidence type="ECO:0008006" key="4">
    <source>
        <dbReference type="Google" id="ProtNLM"/>
    </source>
</evidence>